<organism evidence="1 2">
    <name type="scientific">Streptococcus oralis</name>
    <dbReference type="NCBI Taxonomy" id="1303"/>
    <lineage>
        <taxon>Bacteria</taxon>
        <taxon>Bacillati</taxon>
        <taxon>Bacillota</taxon>
        <taxon>Bacilli</taxon>
        <taxon>Lactobacillales</taxon>
        <taxon>Streptococcaceae</taxon>
        <taxon>Streptococcus</taxon>
    </lineage>
</organism>
<name>A0A081R2B9_STROR</name>
<gene>
    <name evidence="1" type="ORF">SK143_2018</name>
</gene>
<reference evidence="1 2" key="1">
    <citation type="submission" date="2014-05" db="EMBL/GenBank/DDBJ databases">
        <authorList>
            <person name="Daugherty S.C."/>
            <person name="Tallon L.J."/>
            <person name="Sadzewicz L."/>
            <person name="Kilian M."/>
            <person name="Tettelin H."/>
        </authorList>
    </citation>
    <scope>NUCLEOTIDE SEQUENCE [LARGE SCALE GENOMIC DNA]</scope>
    <source>
        <strain evidence="1 2">SK143</strain>
    </source>
</reference>
<evidence type="ECO:0000313" key="1">
    <source>
        <dbReference type="EMBL" id="KEQ49342.1"/>
    </source>
</evidence>
<evidence type="ECO:0000313" key="2">
    <source>
        <dbReference type="Proteomes" id="UP000028098"/>
    </source>
</evidence>
<accession>A0A081R2B9</accession>
<dbReference type="EMBL" id="JPGB01000007">
    <property type="protein sequence ID" value="KEQ49342.1"/>
    <property type="molecule type" value="Genomic_DNA"/>
</dbReference>
<dbReference type="PATRIC" id="fig|1303.44.peg.1927"/>
<dbReference type="RefSeq" id="WP_042903180.1">
    <property type="nucleotide sequence ID" value="NZ_JPGB01000007.1"/>
</dbReference>
<sequence length="728" mass="80759">MSEVIKVYDLPAIERYAKAIQEFSKNVESASEETERQFNTKTGNNTDEALALTAFFERLNSLQNQVFHTFPQYIRHFSGSISHFENSISDAGFDKEAWTSETGTQEVGTKLTGEGEDSQLYAVKDTIKNLQSLLDTATTALGIENESLEATKTAAEGSLTSAKDSRQATHNTIQSAHDTFNTTLFDVLSGLMDLKNNIEVAQAKLAVTPNVVMDSIKNKTLTPDKIYYLDAIQSKSDAKIMTVILSEADYTDKRAFFTDLANVNTKDSSLGVGQIIVERLMYEVHHAEEDGSVPNLSIFMAALTQRDKESVKDYALRLSAAAEATGNSYKVQVDTLMPEFPPPGSPKEAYTEYFNRKNSAEVRAAVLALNNKVEWYEKLNSLFMYTAMNELGKGKPTTLRVPKMNGGFEDQVFTNKNSFKEGSFKLTKGTDGKGFSFTVSDSTFGSTNVKSEIIDEKTGLNIRENIGKIKDLNAEKSKLFASTVLNTVKDLGKLYAPAGVMIGIVEAGMSSDKDIKKVINGAEAISSPVLLDQIPEHKYSNKAKGLTKIAKNIYDYFEKSESYDKEIKNLKKSSEAEFWQYGGTSFTNDDQFKSNSQYISPSYDVEAYLKQQDLKKNGLRTYIAETAISNGQDPYDVLERFDKAIDQSKLNGDYDADMKALLSGKGNPNRSLEWIGFEKFYNGLEDAETAVNVNKANPYEKAPSYFTRDSYEKWSYLGYVNGVGAGGN</sequence>
<dbReference type="AlphaFoldDB" id="A0A081R2B9"/>
<evidence type="ECO:0008006" key="3">
    <source>
        <dbReference type="Google" id="ProtNLM"/>
    </source>
</evidence>
<comment type="caution">
    <text evidence="1">The sequence shown here is derived from an EMBL/GenBank/DDBJ whole genome shotgun (WGS) entry which is preliminary data.</text>
</comment>
<proteinExistence type="predicted"/>
<protein>
    <recommendedName>
        <fullName evidence="3">LXG domain-containing protein</fullName>
    </recommendedName>
</protein>
<dbReference type="Proteomes" id="UP000028098">
    <property type="component" value="Unassembled WGS sequence"/>
</dbReference>